<dbReference type="GO" id="GO:0031071">
    <property type="term" value="F:cysteine desulfurase activity"/>
    <property type="evidence" value="ECO:0007669"/>
    <property type="project" value="UniProtKB-EC"/>
</dbReference>
<dbReference type="RefSeq" id="WP_051789795.1">
    <property type="nucleotide sequence ID" value="NZ_CP013251.1"/>
</dbReference>
<dbReference type="InterPro" id="IPR020578">
    <property type="entry name" value="Aminotrans_V_PyrdxlP_BS"/>
</dbReference>
<dbReference type="PANTHER" id="PTHR43586">
    <property type="entry name" value="CYSTEINE DESULFURASE"/>
    <property type="match status" value="1"/>
</dbReference>
<dbReference type="GO" id="GO:0030170">
    <property type="term" value="F:pyridoxal phosphate binding"/>
    <property type="evidence" value="ECO:0007669"/>
    <property type="project" value="InterPro"/>
</dbReference>
<dbReference type="GO" id="GO:0006534">
    <property type="term" value="P:cysteine metabolic process"/>
    <property type="evidence" value="ECO:0007669"/>
    <property type="project" value="InterPro"/>
</dbReference>
<dbReference type="PROSITE" id="PS00595">
    <property type="entry name" value="AA_TRANSFER_CLASS_5"/>
    <property type="match status" value="1"/>
</dbReference>
<evidence type="ECO:0000313" key="9">
    <source>
        <dbReference type="EMBL" id="AMO55309.1"/>
    </source>
</evidence>
<dbReference type="NCBIfam" id="TIGR01979">
    <property type="entry name" value="sufS"/>
    <property type="match status" value="1"/>
</dbReference>
<dbReference type="EMBL" id="CP013251">
    <property type="protein sequence ID" value="AMO55309.1"/>
    <property type="molecule type" value="Genomic_DNA"/>
</dbReference>
<keyword evidence="5" id="KW-0663">Pyridoxal phosphate</keyword>
<dbReference type="Pfam" id="PF02657">
    <property type="entry name" value="SufE"/>
    <property type="match status" value="1"/>
</dbReference>
<evidence type="ECO:0000256" key="2">
    <source>
        <dbReference type="ARBA" id="ARBA00010447"/>
    </source>
</evidence>
<gene>
    <name evidence="9" type="primary">sufS</name>
    <name evidence="9" type="ORF">EZMO1_1111</name>
</gene>
<dbReference type="OrthoDB" id="9808002at2"/>
<evidence type="ECO:0000313" key="10">
    <source>
        <dbReference type="Proteomes" id="UP000071065"/>
    </source>
</evidence>
<dbReference type="InterPro" id="IPR015422">
    <property type="entry name" value="PyrdxlP-dep_Trfase_small"/>
</dbReference>
<dbReference type="GO" id="GO:0016829">
    <property type="term" value="F:lyase activity"/>
    <property type="evidence" value="ECO:0007669"/>
    <property type="project" value="UniProtKB-KW"/>
</dbReference>
<dbReference type="PANTHER" id="PTHR43586:SF8">
    <property type="entry name" value="CYSTEINE DESULFURASE 1, CHLOROPLASTIC"/>
    <property type="match status" value="1"/>
</dbReference>
<evidence type="ECO:0000256" key="3">
    <source>
        <dbReference type="ARBA" id="ARBA00012239"/>
    </source>
</evidence>
<dbReference type="AlphaFoldDB" id="A0A142B983"/>
<proteinExistence type="inferred from homology"/>
<keyword evidence="9" id="KW-0456">Lyase</keyword>
<protein>
    <recommendedName>
        <fullName evidence="3">cysteine desulfurase</fullName>
        <ecNumber evidence="3">2.8.1.7</ecNumber>
    </recommendedName>
</protein>
<dbReference type="Proteomes" id="UP000071065">
    <property type="component" value="Chromosome"/>
</dbReference>
<accession>A0A142B983</accession>
<dbReference type="InterPro" id="IPR015424">
    <property type="entry name" value="PyrdxlP-dep_Trfase"/>
</dbReference>
<comment type="catalytic activity">
    <reaction evidence="6">
        <text>(sulfur carrier)-H + L-cysteine = (sulfur carrier)-SH + L-alanine</text>
        <dbReference type="Rhea" id="RHEA:43892"/>
        <dbReference type="Rhea" id="RHEA-COMP:14737"/>
        <dbReference type="Rhea" id="RHEA-COMP:14739"/>
        <dbReference type="ChEBI" id="CHEBI:29917"/>
        <dbReference type="ChEBI" id="CHEBI:35235"/>
        <dbReference type="ChEBI" id="CHEBI:57972"/>
        <dbReference type="ChEBI" id="CHEBI:64428"/>
        <dbReference type="EC" id="2.8.1.7"/>
    </reaction>
</comment>
<dbReference type="Gene3D" id="3.40.640.10">
    <property type="entry name" value="Type I PLP-dependent aspartate aminotransferase-like (Major domain)"/>
    <property type="match status" value="1"/>
</dbReference>
<dbReference type="EC" id="2.8.1.7" evidence="3"/>
<dbReference type="Gene3D" id="3.90.1150.10">
    <property type="entry name" value="Aspartate Aminotransferase, domain 1"/>
    <property type="match status" value="1"/>
</dbReference>
<dbReference type="Pfam" id="PF00266">
    <property type="entry name" value="Aminotran_5"/>
    <property type="match status" value="1"/>
</dbReference>
<keyword evidence="4 9" id="KW-0808">Transferase</keyword>
<name>A0A142B983_9GAMM</name>
<dbReference type="STRING" id="570277.EZMO1_1111"/>
<evidence type="ECO:0000256" key="1">
    <source>
        <dbReference type="ARBA" id="ARBA00001933"/>
    </source>
</evidence>
<dbReference type="PATRIC" id="fig|570277.3.peg.1210"/>
<sequence>MKKTQSSQQVGFEPERFNPEQIRQQFPILGQQAHGYPLVYLDNAATTQKPERVIEAVNAYYREQNANVHRASHYLSAKSTRAFEVAREQVQHFLNARSSNEIIWTRGATEAINLVANSWGRANLQAGDEILLTCLEHHANIVPWQLVAEATGAVIKVADIRADGSLCMDSFSQQLSDKTKIVCVTHASNAIGTITPVADIITAAHQQGALVLVDGAQMVAHQAVDVQTLGCDFYVFSGHKVFGPTGIGVLYGRKDLLDAMPPWQAGGEMIEQVSFSGTRFNSLPFKFEAGTPNVAGVIGMAAALDFLQQFDLSQLAEHELSLRQKAEAGLQAIPGIRLVGEAQDKVSVVSFICDHLHNQDIGLLLDQQGIAVRTGHHCTMPLMERLNLSGTVRASFSVYNSEEEVERFLAAMRRLVMAEQPVDEISPKLPEQHSDLPEFYQTIKAFNDQSIPASLTGAHNWQEKYRQIMLLGKRMPALPESWKTDESRLHGCESTVWIHHYYDQETMQLFFAADSDARVIRGLIALVLGQVNGLQPKDISRFDMDGYFAQLGLLTHLSPSRGNGLRAIVAEILSQAHRYH</sequence>
<feature type="domain" description="Aminotransferase class V" evidence="7">
    <location>
        <begin position="39"/>
        <end position="408"/>
    </location>
</feature>
<evidence type="ECO:0000256" key="5">
    <source>
        <dbReference type="ARBA" id="ARBA00022898"/>
    </source>
</evidence>
<dbReference type="InterPro" id="IPR010970">
    <property type="entry name" value="Cys_dSase_SufS"/>
</dbReference>
<evidence type="ECO:0000256" key="6">
    <source>
        <dbReference type="ARBA" id="ARBA00050776"/>
    </source>
</evidence>
<dbReference type="CDD" id="cd06453">
    <property type="entry name" value="SufS_like"/>
    <property type="match status" value="1"/>
</dbReference>
<dbReference type="InterPro" id="IPR000192">
    <property type="entry name" value="Aminotrans_V_dom"/>
</dbReference>
<dbReference type="KEGG" id="emp:EZMO1_1111"/>
<comment type="similarity">
    <text evidence="2">Belongs to the class-V pyridoxal-phosphate-dependent aminotransferase family. Csd subfamily.</text>
</comment>
<feature type="domain" description="Fe-S metabolism associated" evidence="8">
    <location>
        <begin position="456"/>
        <end position="573"/>
    </location>
</feature>
<evidence type="ECO:0000259" key="8">
    <source>
        <dbReference type="Pfam" id="PF02657"/>
    </source>
</evidence>
<organism evidence="9 10">
    <name type="scientific">Endozoicomonas montiporae CL-33</name>
    <dbReference type="NCBI Taxonomy" id="570277"/>
    <lineage>
        <taxon>Bacteria</taxon>
        <taxon>Pseudomonadati</taxon>
        <taxon>Pseudomonadota</taxon>
        <taxon>Gammaproteobacteria</taxon>
        <taxon>Oceanospirillales</taxon>
        <taxon>Endozoicomonadaceae</taxon>
        <taxon>Endozoicomonas</taxon>
    </lineage>
</organism>
<dbReference type="SUPFAM" id="SSF82649">
    <property type="entry name" value="SufE/NifU"/>
    <property type="match status" value="1"/>
</dbReference>
<dbReference type="InterPro" id="IPR003808">
    <property type="entry name" value="Fe-S_metab-assoc_dom"/>
</dbReference>
<dbReference type="SUPFAM" id="SSF53383">
    <property type="entry name" value="PLP-dependent transferases"/>
    <property type="match status" value="1"/>
</dbReference>
<reference evidence="9 10" key="1">
    <citation type="journal article" date="2016" name="Front. Microbiol.">
        <title>Genomic Insight into the Host-Endosymbiont Relationship of Endozoicomonas montiporae CL-33(T) with its Coral Host.</title>
        <authorList>
            <person name="Ding J.-Y."/>
            <person name="Shiu J.-H."/>
            <person name="Chen W.-M."/>
            <person name="Chiang Y.-R."/>
            <person name="Tang S.-L."/>
        </authorList>
    </citation>
    <scope>NUCLEOTIDE SEQUENCE [LARGE SCALE GENOMIC DNA]</scope>
    <source>
        <strain evidence="9 10">CL-33</strain>
    </source>
</reference>
<dbReference type="InterPro" id="IPR015421">
    <property type="entry name" value="PyrdxlP-dep_Trfase_major"/>
</dbReference>
<dbReference type="Gene3D" id="3.90.1010.10">
    <property type="match status" value="1"/>
</dbReference>
<evidence type="ECO:0000256" key="4">
    <source>
        <dbReference type="ARBA" id="ARBA00022679"/>
    </source>
</evidence>
<evidence type="ECO:0000259" key="7">
    <source>
        <dbReference type="Pfam" id="PF00266"/>
    </source>
</evidence>
<comment type="cofactor">
    <cofactor evidence="1">
        <name>pyridoxal 5'-phosphate</name>
        <dbReference type="ChEBI" id="CHEBI:597326"/>
    </cofactor>
</comment>